<reference evidence="3" key="1">
    <citation type="submission" date="2022-07" db="EMBL/GenBank/DDBJ databases">
        <title>Phylogenomic reconstructions and comparative analyses of Kickxellomycotina fungi.</title>
        <authorList>
            <person name="Reynolds N.K."/>
            <person name="Stajich J.E."/>
            <person name="Barry K."/>
            <person name="Grigoriev I.V."/>
            <person name="Crous P."/>
            <person name="Smith M.E."/>
        </authorList>
    </citation>
    <scope>NUCLEOTIDE SEQUENCE</scope>
    <source>
        <strain evidence="3">NBRC 100468</strain>
    </source>
</reference>
<feature type="non-terminal residue" evidence="3">
    <location>
        <position position="194"/>
    </location>
</feature>
<dbReference type="EMBL" id="JANBPU010000004">
    <property type="protein sequence ID" value="KAJ1921598.1"/>
    <property type="molecule type" value="Genomic_DNA"/>
</dbReference>
<evidence type="ECO:0000256" key="2">
    <source>
        <dbReference type="SAM" id="MobiDB-lite"/>
    </source>
</evidence>
<dbReference type="InterPro" id="IPR036703">
    <property type="entry name" value="MOB_kinase_act_sf"/>
</dbReference>
<keyword evidence="1" id="KW-0862">Zinc</keyword>
<proteinExistence type="predicted"/>
<evidence type="ECO:0000313" key="4">
    <source>
        <dbReference type="Proteomes" id="UP001150538"/>
    </source>
</evidence>
<gene>
    <name evidence="3" type="primary">MOB1</name>
    <name evidence="3" type="ORF">H4219_000636</name>
</gene>
<feature type="binding site" evidence="1">
    <location>
        <position position="143"/>
    </location>
    <ligand>
        <name>Zn(2+)</name>
        <dbReference type="ChEBI" id="CHEBI:29105"/>
    </ligand>
</feature>
<accession>A0A9W8A8X7</accession>
<protein>
    <submittedName>
        <fullName evidence="3">Mitotic exit network component</fullName>
    </submittedName>
</protein>
<keyword evidence="4" id="KW-1185">Reference proteome</keyword>
<feature type="region of interest" description="Disordered" evidence="2">
    <location>
        <begin position="1"/>
        <end position="23"/>
    </location>
</feature>
<dbReference type="OrthoDB" id="8170117at2759"/>
<dbReference type="PANTHER" id="PTHR22599">
    <property type="entry name" value="MPS ONE BINDER KINASE ACTIVATOR-LIKE MOB"/>
    <property type="match status" value="1"/>
</dbReference>
<dbReference type="Gene3D" id="1.20.140.30">
    <property type="entry name" value="MOB kinase activator"/>
    <property type="match status" value="2"/>
</dbReference>
<evidence type="ECO:0000256" key="1">
    <source>
        <dbReference type="PIRSR" id="PIRSR605301-1"/>
    </source>
</evidence>
<dbReference type="SMART" id="SM01388">
    <property type="entry name" value="Mob1_phocein"/>
    <property type="match status" value="1"/>
</dbReference>
<dbReference type="SUPFAM" id="SSF101152">
    <property type="entry name" value="Mob1/phocein"/>
    <property type="match status" value="1"/>
</dbReference>
<name>A0A9W8A8X7_9FUNG</name>
<dbReference type="Proteomes" id="UP001150538">
    <property type="component" value="Unassembled WGS sequence"/>
</dbReference>
<sequence>WGNRNSSVKTNKRGRGSGTGTMIAPHGIPISGGSMKYQLRQFAEATLGKKSLKASVALPEGEDLAEWVACHSEYEYLWADGETYKKATKMPAAQYIKLLMKWVNSFLDNPQVFPVDPVTPFNPSFLSQTAPMIFRRLLRVYAHLYYHHYHQISQVGLDTMLNTSFNHFTLFVTRWDMVGSSELVPVKDIIKSMI</sequence>
<dbReference type="AlphaFoldDB" id="A0A9W8A8X7"/>
<evidence type="ECO:0000313" key="3">
    <source>
        <dbReference type="EMBL" id="KAJ1921598.1"/>
    </source>
</evidence>
<dbReference type="InterPro" id="IPR005301">
    <property type="entry name" value="MOB_kinase_act_fam"/>
</dbReference>
<organism evidence="3 4">
    <name type="scientific">Mycoemilia scoparia</name>
    <dbReference type="NCBI Taxonomy" id="417184"/>
    <lineage>
        <taxon>Eukaryota</taxon>
        <taxon>Fungi</taxon>
        <taxon>Fungi incertae sedis</taxon>
        <taxon>Zoopagomycota</taxon>
        <taxon>Kickxellomycotina</taxon>
        <taxon>Kickxellomycetes</taxon>
        <taxon>Kickxellales</taxon>
        <taxon>Kickxellaceae</taxon>
        <taxon>Mycoemilia</taxon>
    </lineage>
</organism>
<comment type="caution">
    <text evidence="3">The sequence shown here is derived from an EMBL/GenBank/DDBJ whole genome shotgun (WGS) entry which is preliminary data.</text>
</comment>
<dbReference type="Pfam" id="PF03637">
    <property type="entry name" value="Mob1_phocein"/>
    <property type="match status" value="1"/>
</dbReference>
<keyword evidence="1" id="KW-0479">Metal-binding</keyword>
<feature type="binding site" evidence="1">
    <location>
        <position position="148"/>
    </location>
    <ligand>
        <name>Zn(2+)</name>
        <dbReference type="ChEBI" id="CHEBI:29105"/>
    </ligand>
</feature>